<gene>
    <name evidence="1" type="ORF">CCMP2556_LOCUS13603</name>
</gene>
<sequence>MTFLLAASELDLQEAATAEKLKPLHKVLDRCWMIPCHMSFDMDMAHRSYRNLTLSYRGSERQSPNCLQLALRFSRIMEQRSHEGLHMPSASTEERLRSVVSEFHSSPGLSAKHRLDEEKFRSVYNMIAGTCPEPREVLQKHTDHVKWSLCAFSTEQLKGQRWMVGTMPKNCSGDLKRALTVTEQSQTMHFRLVIHCYTESGRRLRASSRARARWSGSAFDSHCDVACIYSFLLDEGRQLSTWTPEKEAAVLKAFYQRDYMQEIEASVVARLSTWKPQHLGIWVDIIEPPATPVKVASASELMELEDEAQAARFREVRTKLAADVASMCEFNSAKEDASRRSHVVKVMHEKSQVEAGKELCETYMERCCRVSLLCDKGWVDPSMDSMVRAAAAHHKVSAHELDSILYVDCTKLGVLSQTTINAVGELAERVLFKNPSCNVMVLIPPLLIGTDAGGSLRRDMRRLEDKLLCHKVELRPWTLNLCLEQLHQNRELPGAFLCYLGVADHTLPQRGVAHRTVRGAPEAESQVNVFCTSSLWQRQVLQDFPAAIQEKEFVVPSDSLLSHQERRNLTDLQETSQWLGGIGVPRAVLKSLMSGVKGSFGQVVIHPTAYDGCVELAAWKQGQAPMDKQQLKYKPNAASDDLPKNPEPPALKLCQLVDGSRLQIPTDVRTHFMQCPLFGPEWRGIVKQFDKDWGIAVATPTPAGENGAPGGSPAPLPSPVKKEEVKIKMKVDESAFKWETAFPGCPTTLSQLKGKFAEGELSEMVGMTPTSSFYLAPGPQLYVVAKEPLHLKALEGAVISHGAGSWLTGDKATKFVTNSPDRGVPCRLESDELPAVFEDAGSDGPITTIRLMLQTLERKGHVDYSVGGHTCSRPPSVQQGTSTTDFFELKPDETLLWRPQAIQAKNLKGTNIASHFAYSMLDKSPLQLVWRFRFYPSERIVAAAKPLWYLPVDLKLVKDGCQRII</sequence>
<name>A0ABP0JXR2_9DINO</name>
<organism evidence="1 2">
    <name type="scientific">Durusdinium trenchii</name>
    <dbReference type="NCBI Taxonomy" id="1381693"/>
    <lineage>
        <taxon>Eukaryota</taxon>
        <taxon>Sar</taxon>
        <taxon>Alveolata</taxon>
        <taxon>Dinophyceae</taxon>
        <taxon>Suessiales</taxon>
        <taxon>Symbiodiniaceae</taxon>
        <taxon>Durusdinium</taxon>
    </lineage>
</organism>
<accession>A0ABP0JXR2</accession>
<reference evidence="1 2" key="1">
    <citation type="submission" date="2024-02" db="EMBL/GenBank/DDBJ databases">
        <authorList>
            <person name="Chen Y."/>
            <person name="Shah S."/>
            <person name="Dougan E. K."/>
            <person name="Thang M."/>
            <person name="Chan C."/>
        </authorList>
    </citation>
    <scope>NUCLEOTIDE SEQUENCE [LARGE SCALE GENOMIC DNA]</scope>
</reference>
<dbReference type="Proteomes" id="UP001642484">
    <property type="component" value="Unassembled WGS sequence"/>
</dbReference>
<proteinExistence type="predicted"/>
<keyword evidence="2" id="KW-1185">Reference proteome</keyword>
<comment type="caution">
    <text evidence="1">The sequence shown here is derived from an EMBL/GenBank/DDBJ whole genome shotgun (WGS) entry which is preliminary data.</text>
</comment>
<evidence type="ECO:0000313" key="2">
    <source>
        <dbReference type="Proteomes" id="UP001642484"/>
    </source>
</evidence>
<evidence type="ECO:0000313" key="1">
    <source>
        <dbReference type="EMBL" id="CAK9019273.1"/>
    </source>
</evidence>
<dbReference type="EMBL" id="CAXAMN010006803">
    <property type="protein sequence ID" value="CAK9019273.1"/>
    <property type="molecule type" value="Genomic_DNA"/>
</dbReference>
<protein>
    <submittedName>
        <fullName evidence="1">Uncharacterized protein</fullName>
    </submittedName>
</protein>